<dbReference type="EMBL" id="CAKXAJ010000189">
    <property type="protein sequence ID" value="CAH2207438.1"/>
    <property type="molecule type" value="Genomic_DNA"/>
</dbReference>
<dbReference type="Gene3D" id="3.30.420.10">
    <property type="entry name" value="Ribonuclease H-like superfamily/Ribonuclease H"/>
    <property type="match status" value="1"/>
</dbReference>
<dbReference type="AlphaFoldDB" id="A0A8S4QFW2"/>
<gene>
    <name evidence="1" type="primary">jg26394</name>
    <name evidence="1" type="ORF">PAEG_LOCUS59</name>
</gene>
<evidence type="ECO:0000313" key="2">
    <source>
        <dbReference type="Proteomes" id="UP000838756"/>
    </source>
</evidence>
<reference evidence="1" key="1">
    <citation type="submission" date="2022-03" db="EMBL/GenBank/DDBJ databases">
        <authorList>
            <person name="Lindestad O."/>
        </authorList>
    </citation>
    <scope>NUCLEOTIDE SEQUENCE</scope>
</reference>
<dbReference type="InterPro" id="IPR036397">
    <property type="entry name" value="RNaseH_sf"/>
</dbReference>
<organism evidence="1 2">
    <name type="scientific">Pararge aegeria aegeria</name>
    <dbReference type="NCBI Taxonomy" id="348720"/>
    <lineage>
        <taxon>Eukaryota</taxon>
        <taxon>Metazoa</taxon>
        <taxon>Ecdysozoa</taxon>
        <taxon>Arthropoda</taxon>
        <taxon>Hexapoda</taxon>
        <taxon>Insecta</taxon>
        <taxon>Pterygota</taxon>
        <taxon>Neoptera</taxon>
        <taxon>Endopterygota</taxon>
        <taxon>Lepidoptera</taxon>
        <taxon>Glossata</taxon>
        <taxon>Ditrysia</taxon>
        <taxon>Papilionoidea</taxon>
        <taxon>Nymphalidae</taxon>
        <taxon>Satyrinae</taxon>
        <taxon>Satyrini</taxon>
        <taxon>Parargina</taxon>
        <taxon>Pararge</taxon>
    </lineage>
</organism>
<dbReference type="OrthoDB" id="115435at2759"/>
<dbReference type="GO" id="GO:0003676">
    <property type="term" value="F:nucleic acid binding"/>
    <property type="evidence" value="ECO:0007669"/>
    <property type="project" value="InterPro"/>
</dbReference>
<keyword evidence="2" id="KW-1185">Reference proteome</keyword>
<proteinExistence type="predicted"/>
<accession>A0A8S4QFW2</accession>
<comment type="caution">
    <text evidence="1">The sequence shown here is derived from an EMBL/GenBank/DDBJ whole genome shotgun (WGS) entry which is preliminary data.</text>
</comment>
<sequence length="190" mass="21599">MSDSECTWDSKLDDVVWGINNTPNATTGFSPFNLMFGHKNSKYPYFPSDAPSTSDTQQNELRANRATAKLRIDRNMITMKKRFDEKHRKCIKYTVGQLVLWKGGVARDASTGVTRKLNGLYTGPYKISKAEHLLDRYTISSIKGMKGYRKFSAVVRAETLRPYKPTVSEDDSSDSNREVDRDDLIDLLES</sequence>
<dbReference type="Proteomes" id="UP000838756">
    <property type="component" value="Unassembled WGS sequence"/>
</dbReference>
<evidence type="ECO:0000313" key="1">
    <source>
        <dbReference type="EMBL" id="CAH2207438.1"/>
    </source>
</evidence>
<protein>
    <submittedName>
        <fullName evidence="1">Jg26394 protein</fullName>
    </submittedName>
</protein>
<name>A0A8S4QFW2_9NEOP</name>